<dbReference type="AlphaFoldDB" id="A0A7E4ZX03"/>
<name>A0A7E4ZX03_PANRE</name>
<evidence type="ECO:0000259" key="1">
    <source>
        <dbReference type="PROSITE" id="PS50097"/>
    </source>
</evidence>
<dbReference type="Gene3D" id="3.30.710.10">
    <property type="entry name" value="Potassium Channel Kv1.1, Chain A"/>
    <property type="match status" value="1"/>
</dbReference>
<organism evidence="2 3">
    <name type="scientific">Panagrellus redivivus</name>
    <name type="common">Microworm</name>
    <dbReference type="NCBI Taxonomy" id="6233"/>
    <lineage>
        <taxon>Eukaryota</taxon>
        <taxon>Metazoa</taxon>
        <taxon>Ecdysozoa</taxon>
        <taxon>Nematoda</taxon>
        <taxon>Chromadorea</taxon>
        <taxon>Rhabditida</taxon>
        <taxon>Tylenchina</taxon>
        <taxon>Panagrolaimomorpha</taxon>
        <taxon>Panagrolaimoidea</taxon>
        <taxon>Panagrolaimidae</taxon>
        <taxon>Panagrellus</taxon>
    </lineage>
</organism>
<dbReference type="Proteomes" id="UP000492821">
    <property type="component" value="Unassembled WGS sequence"/>
</dbReference>
<dbReference type="CDD" id="cd18186">
    <property type="entry name" value="BTB_POZ_ZBTB_KLHL-like"/>
    <property type="match status" value="1"/>
</dbReference>
<sequence>MLKYKTKVLNSVPSSACINVPYDQERKTCEEYIKYTDSNIPSVYGLQVHSWSFKCVVGNCISLYIKAHTSQNSINAKTYITVEGTMIEKNIEVMLDDIKYSHVGCIYQNTEMPQEDIKICCHVIFQHVEPVRKPVEKAPFALNFKKVLGVCQDKNSDAEIHVDDNCIKIHRHYFAMISPVFNAMFNNDTKEKQTGIVEIKDMDYLTVVDSVNLCYGQPLEDKTTQEIINILIFGDKYFIKAIMSKAEEWLLDNLHPFNFCTILSYAWEGSNEKLKTACARYYRRHVDPIALTQEFGELDKEVLAGLIKNANAIS</sequence>
<reference evidence="2" key="1">
    <citation type="journal article" date="2013" name="Genetics">
        <title>The draft genome and transcriptome of Panagrellus redivivus are shaped by the harsh demands of a free-living lifestyle.</title>
        <authorList>
            <person name="Srinivasan J."/>
            <person name="Dillman A.R."/>
            <person name="Macchietto M.G."/>
            <person name="Heikkinen L."/>
            <person name="Lakso M."/>
            <person name="Fracchia K.M."/>
            <person name="Antoshechkin I."/>
            <person name="Mortazavi A."/>
            <person name="Wong G."/>
            <person name="Sternberg P.W."/>
        </authorList>
    </citation>
    <scope>NUCLEOTIDE SEQUENCE [LARGE SCALE GENOMIC DNA]</scope>
    <source>
        <strain evidence="2">MT8872</strain>
    </source>
</reference>
<dbReference type="PANTHER" id="PTHR46672:SF1">
    <property type="entry name" value="OS08G0103600 PROTEIN"/>
    <property type="match status" value="1"/>
</dbReference>
<evidence type="ECO:0000313" key="3">
    <source>
        <dbReference type="WBParaSite" id="Pan_g22403.t1"/>
    </source>
</evidence>
<proteinExistence type="predicted"/>
<dbReference type="SUPFAM" id="SSF54695">
    <property type="entry name" value="POZ domain"/>
    <property type="match status" value="1"/>
</dbReference>
<dbReference type="InterPro" id="IPR000210">
    <property type="entry name" value="BTB/POZ_dom"/>
</dbReference>
<dbReference type="Pfam" id="PF00651">
    <property type="entry name" value="BTB"/>
    <property type="match status" value="1"/>
</dbReference>
<keyword evidence="2" id="KW-1185">Reference proteome</keyword>
<dbReference type="PANTHER" id="PTHR46672">
    <property type="entry name" value="OS08G0495500 PROTEIN-RELATED"/>
    <property type="match status" value="1"/>
</dbReference>
<accession>A0A7E4ZX03</accession>
<dbReference type="InterPro" id="IPR044714">
    <property type="entry name" value="AtSIBP1-like"/>
</dbReference>
<dbReference type="CDD" id="cd14733">
    <property type="entry name" value="BACK"/>
    <property type="match status" value="1"/>
</dbReference>
<protein>
    <submittedName>
        <fullName evidence="3">BTB domain-containing protein</fullName>
    </submittedName>
</protein>
<dbReference type="PROSITE" id="PS50097">
    <property type="entry name" value="BTB"/>
    <property type="match status" value="1"/>
</dbReference>
<dbReference type="SMART" id="SM00225">
    <property type="entry name" value="BTB"/>
    <property type="match status" value="1"/>
</dbReference>
<feature type="domain" description="BTB" evidence="1">
    <location>
        <begin position="156"/>
        <end position="223"/>
    </location>
</feature>
<dbReference type="InterPro" id="IPR011333">
    <property type="entry name" value="SKP1/BTB/POZ_sf"/>
</dbReference>
<dbReference type="WBParaSite" id="Pan_g22403.t1">
    <property type="protein sequence ID" value="Pan_g22403.t1"/>
    <property type="gene ID" value="Pan_g22403"/>
</dbReference>
<evidence type="ECO:0000313" key="2">
    <source>
        <dbReference type="Proteomes" id="UP000492821"/>
    </source>
</evidence>
<reference evidence="3" key="2">
    <citation type="submission" date="2020-10" db="UniProtKB">
        <authorList>
            <consortium name="WormBaseParasite"/>
        </authorList>
    </citation>
    <scope>IDENTIFICATION</scope>
</reference>